<dbReference type="PANTHER" id="PTHR24214">
    <property type="entry name" value="PDZ AND LIM DOMAIN PROTEIN ZASP"/>
    <property type="match status" value="1"/>
</dbReference>
<dbReference type="GeneID" id="10507336"/>
<evidence type="ECO:0000256" key="2">
    <source>
        <dbReference type="ARBA" id="ARBA00022833"/>
    </source>
</evidence>
<dbReference type="RefSeq" id="XP_003291156.1">
    <property type="nucleotide sequence ID" value="XM_003291108.1"/>
</dbReference>
<keyword evidence="1 4" id="KW-0479">Metal-binding</keyword>
<evidence type="ECO:0000313" key="7">
    <source>
        <dbReference type="EMBL" id="EGC32314.1"/>
    </source>
</evidence>
<feature type="compositionally biased region" description="Low complexity" evidence="5">
    <location>
        <begin position="516"/>
        <end position="535"/>
    </location>
</feature>
<keyword evidence="2 4" id="KW-0862">Zinc</keyword>
<dbReference type="Pfam" id="PF00412">
    <property type="entry name" value="LIM"/>
    <property type="match status" value="2"/>
</dbReference>
<evidence type="ECO:0000259" key="6">
    <source>
        <dbReference type="PROSITE" id="PS50023"/>
    </source>
</evidence>
<dbReference type="FunFam" id="2.10.110.10:FF:000009">
    <property type="entry name" value="Paxillin isoform 1"/>
    <property type="match status" value="1"/>
</dbReference>
<dbReference type="SMART" id="SM00132">
    <property type="entry name" value="LIM"/>
    <property type="match status" value="2"/>
</dbReference>
<dbReference type="KEGG" id="dpp:DICPUDRAFT_98913"/>
<keyword evidence="3 4" id="KW-0440">LIM domain</keyword>
<feature type="compositionally biased region" description="Low complexity" evidence="5">
    <location>
        <begin position="326"/>
        <end position="345"/>
    </location>
</feature>
<dbReference type="PROSITE" id="PS00478">
    <property type="entry name" value="LIM_DOMAIN_1"/>
    <property type="match status" value="1"/>
</dbReference>
<feature type="compositionally biased region" description="Polar residues" evidence="5">
    <location>
        <begin position="689"/>
        <end position="708"/>
    </location>
</feature>
<feature type="compositionally biased region" description="Basic and acidic residues" evidence="5">
    <location>
        <begin position="401"/>
        <end position="411"/>
    </location>
</feature>
<feature type="compositionally biased region" description="Low complexity" evidence="5">
    <location>
        <begin position="741"/>
        <end position="766"/>
    </location>
</feature>
<dbReference type="InterPro" id="IPR050604">
    <property type="entry name" value="PDZ-LIM_domain"/>
</dbReference>
<feature type="domain" description="LIM zinc-binding" evidence="6">
    <location>
        <begin position="824"/>
        <end position="884"/>
    </location>
</feature>
<sequence>MIQKFLQRSSSYIKVFVKTDKRKKLERKYKSHPNLKTCSGFSEFKNTNSNIYTKMVEYKSGTLYKVSTGIFKNRKKYCYQIQSKIYSYQISKNIELLQKEKDSLATTYGFILEYSDSSSSSTSTNKLNIHSDSLSILADWIVKIDGMTHPNFKSFLNQVDRKQLLKILYKDNIKGGIIKSSDTEEEWNYSSMGTLQIEPTTSVNEEKIDYHWDGEWIKSSTHNHILGYGRFNGVYLAWFIKDPTFPEIRYFYDEKEKEYISDKKEFTFKWTRHFLASKYGSGEWIVEGHVPQPVVMFLQLIKYKRNSSKPGYVTPFACEIPPPSSSPSIPRSEQSSSLPTLPIISPASPVLPNDSQYSTSSPAIDNIKLFLSEPINRKSLSISDNSFISKPNDIGNSIKPTTEDKPKDNIDIKNNTDTNSNNDEDAEKSKLNIPEGSKASTIKISPFTRGSALLNVTHILFNNQDSTEDEQDKLKQQEIFNFSNSSDDLSSSDTNKTHHQHNTSNSDSVYNDTEVINTINNIKNNNDNNNNGDNNSSGSAQGDIKFNNDILEKNNEEKLEIKIEEKEEKEEKEKEENSTEEKDKIDTNNITNNTDNIVENNSVDKEIIIEQQQNKIKINHQRRSTLQLLDQTIKETERIQNRKPEIDKDFLQRIIGDGGLGKKDSFEMASSASVEEEAKPRELKVVPRSSLNSIANSPSTSNESLSPVSKFTTPLGSIIGPSTKFTINKTSINNNEETKDNNTTSNTNNNNNSNSNDINNNSPINNIKKHSDDKESNNNKDEIKNNPNHSTIGNHRKPLAKSKSSDKVTTIINQITSTRQSRNTFCLGCNLQISGPMVVAQGNHFHQECFKCNKCNELLCADNKTFYRQVDTFVNQTSTSSTNNFVTLSSSPSSSPSKFNPHSHSNTSLLSIALSQSPLSHSPLSNSPSSNLLSNSPSIGNSMSISSIQNNHIKSGPKYLCQSCFDDVCPICPKCNCNVMYRCVNALGRKWHPDHFCCKECAIPLVGSIFYEKNSNPYCQKDYNRLFNNN</sequence>
<dbReference type="PROSITE" id="PS50023">
    <property type="entry name" value="LIM_DOMAIN_2"/>
    <property type="match status" value="2"/>
</dbReference>
<name>F0ZUR9_DICPU</name>
<feature type="compositionally biased region" description="Basic and acidic residues" evidence="5">
    <location>
        <begin position="676"/>
        <end position="685"/>
    </location>
</feature>
<protein>
    <recommendedName>
        <fullName evidence="6">LIM zinc-binding domain-containing protein</fullName>
    </recommendedName>
</protein>
<reference evidence="8" key="1">
    <citation type="journal article" date="2011" name="Genome Biol.">
        <title>Comparative genomics of the social amoebae Dictyostelium discoideum and Dictyostelium purpureum.</title>
        <authorList>
            <consortium name="US DOE Joint Genome Institute (JGI-PGF)"/>
            <person name="Sucgang R."/>
            <person name="Kuo A."/>
            <person name="Tian X."/>
            <person name="Salerno W."/>
            <person name="Parikh A."/>
            <person name="Feasley C.L."/>
            <person name="Dalin E."/>
            <person name="Tu H."/>
            <person name="Huang E."/>
            <person name="Barry K."/>
            <person name="Lindquist E."/>
            <person name="Shapiro H."/>
            <person name="Bruce D."/>
            <person name="Schmutz J."/>
            <person name="Salamov A."/>
            <person name="Fey P."/>
            <person name="Gaudet P."/>
            <person name="Anjard C."/>
            <person name="Babu M.M."/>
            <person name="Basu S."/>
            <person name="Bushmanova Y."/>
            <person name="van der Wel H."/>
            <person name="Katoh-Kurasawa M."/>
            <person name="Dinh C."/>
            <person name="Coutinho P.M."/>
            <person name="Saito T."/>
            <person name="Elias M."/>
            <person name="Schaap P."/>
            <person name="Kay R.R."/>
            <person name="Henrissat B."/>
            <person name="Eichinger L."/>
            <person name="Rivero F."/>
            <person name="Putnam N.H."/>
            <person name="West C.M."/>
            <person name="Loomis W.F."/>
            <person name="Chisholm R.L."/>
            <person name="Shaulsky G."/>
            <person name="Strassmann J.E."/>
            <person name="Queller D.C."/>
            <person name="Kuspa A."/>
            <person name="Grigoriev I.V."/>
        </authorList>
    </citation>
    <scope>NUCLEOTIDE SEQUENCE [LARGE SCALE GENOMIC DNA]</scope>
    <source>
        <strain evidence="8">QSDP1</strain>
    </source>
</reference>
<feature type="compositionally biased region" description="Polar residues" evidence="5">
    <location>
        <begin position="502"/>
        <end position="515"/>
    </location>
</feature>
<feature type="region of interest" description="Disordered" evidence="5">
    <location>
        <begin position="383"/>
        <end position="434"/>
    </location>
</feature>
<evidence type="ECO:0000313" key="8">
    <source>
        <dbReference type="Proteomes" id="UP000001064"/>
    </source>
</evidence>
<evidence type="ECO:0000256" key="1">
    <source>
        <dbReference type="ARBA" id="ARBA00022723"/>
    </source>
</evidence>
<feature type="compositionally biased region" description="Polar residues" evidence="5">
    <location>
        <begin position="383"/>
        <end position="400"/>
    </location>
</feature>
<dbReference type="Proteomes" id="UP000001064">
    <property type="component" value="Unassembled WGS sequence"/>
</dbReference>
<dbReference type="InterPro" id="IPR001781">
    <property type="entry name" value="Znf_LIM"/>
</dbReference>
<dbReference type="STRING" id="5786.F0ZUR9"/>
<feature type="domain" description="LIM zinc-binding" evidence="6">
    <location>
        <begin position="970"/>
        <end position="1029"/>
    </location>
</feature>
<feature type="compositionally biased region" description="Basic and acidic residues" evidence="5">
    <location>
        <begin position="769"/>
        <end position="784"/>
    </location>
</feature>
<dbReference type="InParanoid" id="F0ZUR9"/>
<dbReference type="PANTHER" id="PTHR24214:SF38">
    <property type="entry name" value="PDZ AND LIM DOMAIN PROTEIN ZASP-RELATED"/>
    <property type="match status" value="1"/>
</dbReference>
<dbReference type="OMA" id="KEFTFKW"/>
<feature type="region of interest" description="Disordered" evidence="5">
    <location>
        <begin position="732"/>
        <end position="807"/>
    </location>
</feature>
<feature type="region of interest" description="Disordered" evidence="5">
    <location>
        <begin position="671"/>
        <end position="708"/>
    </location>
</feature>
<feature type="compositionally biased region" description="Low complexity" evidence="5">
    <location>
        <begin position="483"/>
        <end position="493"/>
    </location>
</feature>
<dbReference type="EMBL" id="GL871199">
    <property type="protein sequence ID" value="EGC32314.1"/>
    <property type="molecule type" value="Genomic_DNA"/>
</dbReference>
<accession>F0ZUR9</accession>
<feature type="compositionally biased region" description="Low complexity" evidence="5">
    <location>
        <begin position="412"/>
        <end position="421"/>
    </location>
</feature>
<evidence type="ECO:0000256" key="3">
    <source>
        <dbReference type="ARBA" id="ARBA00023038"/>
    </source>
</evidence>
<dbReference type="SUPFAM" id="SSF57716">
    <property type="entry name" value="Glucocorticoid receptor-like (DNA-binding domain)"/>
    <property type="match status" value="2"/>
</dbReference>
<organism evidence="7 8">
    <name type="scientific">Dictyostelium purpureum</name>
    <name type="common">Slime mold</name>
    <dbReference type="NCBI Taxonomy" id="5786"/>
    <lineage>
        <taxon>Eukaryota</taxon>
        <taxon>Amoebozoa</taxon>
        <taxon>Evosea</taxon>
        <taxon>Eumycetozoa</taxon>
        <taxon>Dictyostelia</taxon>
        <taxon>Dictyosteliales</taxon>
        <taxon>Dictyosteliaceae</taxon>
        <taxon>Dictyostelium</taxon>
    </lineage>
</organism>
<dbReference type="eggNOG" id="KOG2272">
    <property type="taxonomic scope" value="Eukaryota"/>
</dbReference>
<dbReference type="GO" id="GO:0046872">
    <property type="term" value="F:metal ion binding"/>
    <property type="evidence" value="ECO:0007669"/>
    <property type="project" value="UniProtKB-KW"/>
</dbReference>
<dbReference type="VEuPathDB" id="AmoebaDB:DICPUDRAFT_98913"/>
<dbReference type="OrthoDB" id="20689at2759"/>
<feature type="region of interest" description="Disordered" evidence="5">
    <location>
        <begin position="563"/>
        <end position="596"/>
    </location>
</feature>
<feature type="compositionally biased region" description="Low complexity" evidence="5">
    <location>
        <begin position="587"/>
        <end position="596"/>
    </location>
</feature>
<feature type="region of interest" description="Disordered" evidence="5">
    <location>
        <begin position="323"/>
        <end position="345"/>
    </location>
</feature>
<feature type="compositionally biased region" description="Basic and acidic residues" evidence="5">
    <location>
        <begin position="563"/>
        <end position="586"/>
    </location>
</feature>
<dbReference type="CDD" id="cd08368">
    <property type="entry name" value="LIM"/>
    <property type="match status" value="1"/>
</dbReference>
<evidence type="ECO:0000256" key="4">
    <source>
        <dbReference type="PROSITE-ProRule" id="PRU00125"/>
    </source>
</evidence>
<feature type="region of interest" description="Disordered" evidence="5">
    <location>
        <begin position="483"/>
        <end position="551"/>
    </location>
</feature>
<keyword evidence="8" id="KW-1185">Reference proteome</keyword>
<proteinExistence type="predicted"/>
<dbReference type="AlphaFoldDB" id="F0ZUR9"/>
<evidence type="ECO:0000256" key="5">
    <source>
        <dbReference type="SAM" id="MobiDB-lite"/>
    </source>
</evidence>
<gene>
    <name evidence="7" type="ORF">DICPUDRAFT_98913</name>
</gene>
<dbReference type="Gene3D" id="2.10.110.10">
    <property type="entry name" value="Cysteine Rich Protein"/>
    <property type="match status" value="2"/>
</dbReference>
<dbReference type="FunCoup" id="F0ZUR9">
    <property type="interactions" value="376"/>
</dbReference>